<accession>A0A2T8XI15</accession>
<dbReference type="RefSeq" id="WP_116804679.1">
    <property type="nucleotide sequence ID" value="NZ_QDLV01000003.1"/>
</dbReference>
<evidence type="ECO:0000313" key="1">
    <source>
        <dbReference type="EMBL" id="PVJ50330.1"/>
    </source>
</evidence>
<organism evidence="1 2">
    <name type="scientific">Salmonella enterica subsp. enterica serovar Gaminara</name>
    <dbReference type="NCBI Taxonomy" id="913070"/>
    <lineage>
        <taxon>Bacteria</taxon>
        <taxon>Pseudomonadati</taxon>
        <taxon>Pseudomonadota</taxon>
        <taxon>Gammaproteobacteria</taxon>
        <taxon>Enterobacterales</taxon>
        <taxon>Enterobacteriaceae</taxon>
        <taxon>Salmonella</taxon>
    </lineage>
</organism>
<proteinExistence type="predicted"/>
<dbReference type="Proteomes" id="UP000245551">
    <property type="component" value="Unassembled WGS sequence"/>
</dbReference>
<gene>
    <name evidence="1" type="ORF">C4855_05435</name>
</gene>
<sequence length="309" mass="35664">MIFRMDSLPDNESYLWGDYLELWATVSTDKCFSRGELASLFRSQANPKSRTYSDEKWNFAATFIDTRISLFGNDYPFYFSEDRDTLFLKKQNIADYNQNEKLYIALLACANIKYIENDCRDIFTGAFEKISYPVFEALMPVGATVKHCWASAGNAGHYTGLLFDKLTKIAQDFRCKANFVIEDFKPNDRGDGGIDILAWHDMGDNRESIPIALAQCGCSKTEWVVKQLEATPAKLWNLLPALHPWSTYYFLPQDLRWHNRDWAHRSDFGAAIFVDRLRLVNLTKKYANINHQDNLTFVDDLVAMNYVLS</sequence>
<dbReference type="AlphaFoldDB" id="A0A2T8XI15"/>
<comment type="caution">
    <text evidence="1">The sequence shown here is derived from an EMBL/GenBank/DDBJ whole genome shotgun (WGS) entry which is preliminary data.</text>
</comment>
<name>A0A2T8XI15_SALET</name>
<dbReference type="EMBL" id="QDLV01000003">
    <property type="protein sequence ID" value="PVJ50330.1"/>
    <property type="molecule type" value="Genomic_DNA"/>
</dbReference>
<reference evidence="1 2" key="1">
    <citation type="submission" date="2018-04" db="EMBL/GenBank/DDBJ databases">
        <title>Serotype diversity and antimicrobial resistance among Salmonella enterica isolated from patients at an equine referral hospital.</title>
        <authorList>
            <person name="Leon I.M."/>
            <person name="Lawhon S.D."/>
            <person name="Norman K.N."/>
            <person name="Threadgill D.S."/>
            <person name="Ohta N."/>
            <person name="Vinasco J."/>
            <person name="Scott H.M."/>
        </authorList>
    </citation>
    <scope>NUCLEOTIDE SEQUENCE [LARGE SCALE GENOMIC DNA]</scope>
    <source>
        <strain evidence="1 2">230</strain>
    </source>
</reference>
<evidence type="ECO:0000313" key="2">
    <source>
        <dbReference type="Proteomes" id="UP000245551"/>
    </source>
</evidence>
<protein>
    <submittedName>
        <fullName evidence="1">Uncharacterized protein</fullName>
    </submittedName>
</protein>